<name>A0A1L1PJY5_HYDIT</name>
<dbReference type="AlphaFoldDB" id="A0A1L1PJY5"/>
<dbReference type="InterPro" id="IPR019291">
    <property type="entry name" value="Host_attachment_protein"/>
</dbReference>
<dbReference type="Proteomes" id="UP000028878">
    <property type="component" value="Unassembled WGS sequence"/>
</dbReference>
<gene>
    <name evidence="2" type="ORF">BN948_02490</name>
</gene>
<accession>A0A1L1PJY5</accession>
<keyword evidence="3" id="KW-1185">Reference proteome</keyword>
<dbReference type="RefSeq" id="WP_009517967.1">
    <property type="nucleotide sequence ID" value="NZ_CCAE010000018.1"/>
</dbReference>
<feature type="compositionally biased region" description="Basic and acidic residues" evidence="1">
    <location>
        <begin position="40"/>
        <end position="58"/>
    </location>
</feature>
<organism evidence="2 3">
    <name type="scientific">Hydrogenophaga intermedia</name>
    <dbReference type="NCBI Taxonomy" id="65786"/>
    <lineage>
        <taxon>Bacteria</taxon>
        <taxon>Pseudomonadati</taxon>
        <taxon>Pseudomonadota</taxon>
        <taxon>Betaproteobacteria</taxon>
        <taxon>Burkholderiales</taxon>
        <taxon>Comamonadaceae</taxon>
        <taxon>Hydrogenophaga</taxon>
    </lineage>
</organism>
<dbReference type="EMBL" id="CCAE010000018">
    <property type="protein sequence ID" value="CDN88059.1"/>
    <property type="molecule type" value="Genomic_DNA"/>
</dbReference>
<feature type="region of interest" description="Disordered" evidence="1">
    <location>
        <begin position="40"/>
        <end position="70"/>
    </location>
</feature>
<reference evidence="3" key="1">
    <citation type="submission" date="2014-02" db="EMBL/GenBank/DDBJ databases">
        <authorList>
            <person name="Gan H."/>
        </authorList>
    </citation>
    <scope>NUCLEOTIDE SEQUENCE [LARGE SCALE GENOMIC DNA]</scope>
    <source>
        <strain evidence="3">S1</strain>
    </source>
</reference>
<proteinExistence type="predicted"/>
<evidence type="ECO:0000313" key="2">
    <source>
        <dbReference type="EMBL" id="CDN88059.1"/>
    </source>
</evidence>
<evidence type="ECO:0000256" key="1">
    <source>
        <dbReference type="SAM" id="MobiDB-lite"/>
    </source>
</evidence>
<dbReference type="Pfam" id="PF10116">
    <property type="entry name" value="Host_attach"/>
    <property type="match status" value="1"/>
</dbReference>
<sequence length="148" mass="16431">MPAVEWFLVACAAHARVMQRERGMPMVQVAAFSHPQSRLKASELSDDRAGREYADRGHGGMAYEPRTDPVHKEHQRFARELADYLDEGARASAYGSLVVFAGNPFLGDLREALSDGTRRLLRTSLPVDLSHVGPAEIERRVEDELAST</sequence>
<protein>
    <submittedName>
        <fullName evidence="2">Putative host attachment protein</fullName>
    </submittedName>
</protein>
<reference evidence="3" key="2">
    <citation type="submission" date="2014-11" db="EMBL/GenBank/DDBJ databases">
        <title>Draft genome sequence of Hydrogenophaga intermedia S1.</title>
        <authorList>
            <person name="Gan H.M."/>
            <person name="Chew T.H."/>
            <person name="Stolz A."/>
        </authorList>
    </citation>
    <scope>NUCLEOTIDE SEQUENCE [LARGE SCALE GENOMIC DNA]</scope>
    <source>
        <strain evidence="3">S1</strain>
    </source>
</reference>
<evidence type="ECO:0000313" key="3">
    <source>
        <dbReference type="Proteomes" id="UP000028878"/>
    </source>
</evidence>